<organism evidence="1 2">
    <name type="scientific">Paracoccidioides lutzii (strain ATCC MYA-826 / Pb01)</name>
    <name type="common">Paracoccidioides brasiliensis</name>
    <dbReference type="NCBI Taxonomy" id="502779"/>
    <lineage>
        <taxon>Eukaryota</taxon>
        <taxon>Fungi</taxon>
        <taxon>Dikarya</taxon>
        <taxon>Ascomycota</taxon>
        <taxon>Pezizomycotina</taxon>
        <taxon>Eurotiomycetes</taxon>
        <taxon>Eurotiomycetidae</taxon>
        <taxon>Onygenales</taxon>
        <taxon>Ajellomycetaceae</taxon>
        <taxon>Paracoccidioides</taxon>
    </lineage>
</organism>
<protein>
    <submittedName>
        <fullName evidence="1">Uncharacterized protein</fullName>
    </submittedName>
</protein>
<dbReference type="AlphaFoldDB" id="C1GXY2"/>
<dbReference type="EMBL" id="KN293999">
    <property type="protein sequence ID" value="EEH41702.2"/>
    <property type="molecule type" value="Genomic_DNA"/>
</dbReference>
<dbReference type="OrthoDB" id="10579080at2759"/>
<dbReference type="GeneID" id="9097889"/>
<dbReference type="Proteomes" id="UP000002059">
    <property type="component" value="Partially assembled WGS sequence"/>
</dbReference>
<evidence type="ECO:0000313" key="1">
    <source>
        <dbReference type="EMBL" id="EEH41702.2"/>
    </source>
</evidence>
<dbReference type="eggNOG" id="ENOG502RAGG">
    <property type="taxonomic scope" value="Eukaryota"/>
</dbReference>
<proteinExistence type="predicted"/>
<reference evidence="1 2" key="1">
    <citation type="journal article" date="2011" name="PLoS Genet.">
        <title>Comparative genomic analysis of human fungal pathogens causing paracoccidioidomycosis.</title>
        <authorList>
            <person name="Desjardins C.A."/>
            <person name="Champion M.D."/>
            <person name="Holder J.W."/>
            <person name="Muszewska A."/>
            <person name="Goldberg J."/>
            <person name="Bailao A.M."/>
            <person name="Brigido M.M."/>
            <person name="Ferreira M.E."/>
            <person name="Garcia A.M."/>
            <person name="Grynberg M."/>
            <person name="Gujja S."/>
            <person name="Heiman D.I."/>
            <person name="Henn M.R."/>
            <person name="Kodira C.D."/>
            <person name="Leon-Narvaez H."/>
            <person name="Longo L.V."/>
            <person name="Ma L.J."/>
            <person name="Malavazi I."/>
            <person name="Matsuo A.L."/>
            <person name="Morais F.V."/>
            <person name="Pereira M."/>
            <person name="Rodriguez-Brito S."/>
            <person name="Sakthikumar S."/>
            <person name="Salem-Izacc S.M."/>
            <person name="Sykes S.M."/>
            <person name="Teixeira M.M."/>
            <person name="Vallejo M.C."/>
            <person name="Walter M.E."/>
            <person name="Yandava C."/>
            <person name="Young S."/>
            <person name="Zeng Q."/>
            <person name="Zucker J."/>
            <person name="Felipe M.S."/>
            <person name="Goldman G.H."/>
            <person name="Haas B.J."/>
            <person name="McEwen J.G."/>
            <person name="Nino-Vega G."/>
            <person name="Puccia R."/>
            <person name="San-Blas G."/>
            <person name="Soares C.M."/>
            <person name="Birren B.W."/>
            <person name="Cuomo C.A."/>
        </authorList>
    </citation>
    <scope>NUCLEOTIDE SEQUENCE [LARGE SCALE GENOMIC DNA]</scope>
    <source>
        <strain evidence="2">ATCC MYA-826 / Pb01</strain>
    </source>
</reference>
<name>C1GXY2_PARBA</name>
<gene>
    <name evidence="1" type="ORF">PAAG_03265</name>
</gene>
<dbReference type="KEGG" id="pbl:PAAG_03265"/>
<dbReference type="RefSeq" id="XP_002794720.2">
    <property type="nucleotide sequence ID" value="XM_002794674.2"/>
</dbReference>
<evidence type="ECO:0000313" key="2">
    <source>
        <dbReference type="Proteomes" id="UP000002059"/>
    </source>
</evidence>
<accession>C1GXY2</accession>
<dbReference type="HOGENOM" id="CLU_1152076_0_0_1"/>
<keyword evidence="2" id="KW-1185">Reference proteome</keyword>
<sequence length="241" mass="27364">MSRLNLGPRLLGVGPQERPPTSLEGFAILYLPRPDVELVDQLLSSRDQITFRLPRRVVAPSFHKVPAHLLIIFLDHHRLKDFIDQPLLRYPSTIFNQYCQWWVLALGVALDIPDTDFPAACTGRNEGNWDSIIVIQTRSSSSRMMGVSGILRIHASIEGIGHLGLGTPTQHQLICEPIPPCPRQWRADGVRSMSTCRPRRWTKDRNLATNSRKLRSNVDIIMERAKIDAKIELPLPVYTPR</sequence>
<dbReference type="VEuPathDB" id="FungiDB:PAAG_03265"/>